<keyword evidence="1" id="KW-1133">Transmembrane helix</keyword>
<evidence type="ECO:0000256" key="1">
    <source>
        <dbReference type="SAM" id="Phobius"/>
    </source>
</evidence>
<reference evidence="2" key="2">
    <citation type="submission" date="2008-12" db="EMBL/GenBank/DDBJ databases">
        <title>Improved gene annotation of the rice (Oryza sativa) genomes.</title>
        <authorList>
            <person name="Wang J."/>
            <person name="Li R."/>
            <person name="Fan W."/>
            <person name="Huang Q."/>
            <person name="Zhang J."/>
            <person name="Zhou Y."/>
            <person name="Hu Y."/>
            <person name="Zi S."/>
            <person name="Li J."/>
            <person name="Ni P."/>
            <person name="Zheng H."/>
            <person name="Zhang Y."/>
            <person name="Zhao M."/>
            <person name="Hao Q."/>
            <person name="McDermott J."/>
            <person name="Samudrala R."/>
            <person name="Kristiansen K."/>
            <person name="Wong G.K.-S."/>
        </authorList>
    </citation>
    <scope>NUCLEOTIDE SEQUENCE</scope>
</reference>
<gene>
    <name evidence="2" type="ORF">OsJ_21666</name>
</gene>
<name>A3BCN6_ORYSJ</name>
<dbReference type="EMBL" id="CM000143">
    <property type="protein sequence ID" value="EAZ37325.1"/>
    <property type="molecule type" value="Genomic_DNA"/>
</dbReference>
<keyword evidence="1" id="KW-0812">Transmembrane</keyword>
<evidence type="ECO:0000313" key="2">
    <source>
        <dbReference type="EMBL" id="EAZ37325.1"/>
    </source>
</evidence>
<organism evidence="2">
    <name type="scientific">Oryza sativa subsp. japonica</name>
    <name type="common">Rice</name>
    <dbReference type="NCBI Taxonomy" id="39947"/>
    <lineage>
        <taxon>Eukaryota</taxon>
        <taxon>Viridiplantae</taxon>
        <taxon>Streptophyta</taxon>
        <taxon>Embryophyta</taxon>
        <taxon>Tracheophyta</taxon>
        <taxon>Spermatophyta</taxon>
        <taxon>Magnoliopsida</taxon>
        <taxon>Liliopsida</taxon>
        <taxon>Poales</taxon>
        <taxon>Poaceae</taxon>
        <taxon>BOP clade</taxon>
        <taxon>Oryzoideae</taxon>
        <taxon>Oryzeae</taxon>
        <taxon>Oryzinae</taxon>
        <taxon>Oryza</taxon>
        <taxon>Oryza sativa</taxon>
    </lineage>
</organism>
<dbReference type="Proteomes" id="UP000007752">
    <property type="component" value="Chromosome 6"/>
</dbReference>
<dbReference type="AlphaFoldDB" id="A3BCN6"/>
<proteinExistence type="predicted"/>
<keyword evidence="1" id="KW-0472">Membrane</keyword>
<sequence length="99" mass="11318">MELEAVVVFPWTLLSCPAVLTVVARLPRQMSPVVRRTTQPFLRNRSEKLSRTFLLWSLKVSRSYAMAASSAVLKVSRVVKLLRWWQDREQLCRSNGGGT</sequence>
<protein>
    <submittedName>
        <fullName evidence="2">Uncharacterized protein</fullName>
    </submittedName>
</protein>
<accession>A3BCN6</accession>
<reference evidence="2" key="1">
    <citation type="journal article" date="2005" name="PLoS Biol.">
        <title>The genomes of Oryza sativa: a history of duplications.</title>
        <authorList>
            <person name="Yu J."/>
            <person name="Wang J."/>
            <person name="Lin W."/>
            <person name="Li S."/>
            <person name="Li H."/>
            <person name="Zhou J."/>
            <person name="Ni P."/>
            <person name="Dong W."/>
            <person name="Hu S."/>
            <person name="Zeng C."/>
            <person name="Zhang J."/>
            <person name="Zhang Y."/>
            <person name="Li R."/>
            <person name="Xu Z."/>
            <person name="Li S."/>
            <person name="Li X."/>
            <person name="Zheng H."/>
            <person name="Cong L."/>
            <person name="Lin L."/>
            <person name="Yin J."/>
            <person name="Geng J."/>
            <person name="Li G."/>
            <person name="Shi J."/>
            <person name="Liu J."/>
            <person name="Lv H."/>
            <person name="Li J."/>
            <person name="Wang J."/>
            <person name="Deng Y."/>
            <person name="Ran L."/>
            <person name="Shi X."/>
            <person name="Wang X."/>
            <person name="Wu Q."/>
            <person name="Li C."/>
            <person name="Ren X."/>
            <person name="Wang J."/>
            <person name="Wang X."/>
            <person name="Li D."/>
            <person name="Liu D."/>
            <person name="Zhang X."/>
            <person name="Ji Z."/>
            <person name="Zhao W."/>
            <person name="Sun Y."/>
            <person name="Zhang Z."/>
            <person name="Bao J."/>
            <person name="Han Y."/>
            <person name="Dong L."/>
            <person name="Ji J."/>
            <person name="Chen P."/>
            <person name="Wu S."/>
            <person name="Liu J."/>
            <person name="Xiao Y."/>
            <person name="Bu D."/>
            <person name="Tan J."/>
            <person name="Yang L."/>
            <person name="Ye C."/>
            <person name="Zhang J."/>
            <person name="Xu J."/>
            <person name="Zhou Y."/>
            <person name="Yu Y."/>
            <person name="Zhang B."/>
            <person name="Zhuang S."/>
            <person name="Wei H."/>
            <person name="Liu B."/>
            <person name="Lei M."/>
            <person name="Yu H."/>
            <person name="Li Y."/>
            <person name="Xu H."/>
            <person name="Wei S."/>
            <person name="He X."/>
            <person name="Fang L."/>
            <person name="Zhang Z."/>
            <person name="Zhang Y."/>
            <person name="Huang X."/>
            <person name="Su Z."/>
            <person name="Tong W."/>
            <person name="Li J."/>
            <person name="Tong Z."/>
            <person name="Li S."/>
            <person name="Ye J."/>
            <person name="Wang L."/>
            <person name="Fang L."/>
            <person name="Lei T."/>
            <person name="Chen C."/>
            <person name="Chen H."/>
            <person name="Xu Z."/>
            <person name="Li H."/>
            <person name="Huang H."/>
            <person name="Zhang F."/>
            <person name="Xu H."/>
            <person name="Li N."/>
            <person name="Zhao C."/>
            <person name="Li S."/>
            <person name="Dong L."/>
            <person name="Huang Y."/>
            <person name="Li L."/>
            <person name="Xi Y."/>
            <person name="Qi Q."/>
            <person name="Li W."/>
            <person name="Zhang B."/>
            <person name="Hu W."/>
            <person name="Zhang Y."/>
            <person name="Tian X."/>
            <person name="Jiao Y."/>
            <person name="Liang X."/>
            <person name="Jin J."/>
            <person name="Gao L."/>
            <person name="Zheng W."/>
            <person name="Hao B."/>
            <person name="Liu S."/>
            <person name="Wang W."/>
            <person name="Yuan L."/>
            <person name="Cao M."/>
            <person name="McDermott J."/>
            <person name="Samudrala R."/>
            <person name="Wang J."/>
            <person name="Wong G.K."/>
            <person name="Yang H."/>
        </authorList>
    </citation>
    <scope>NUCLEOTIDE SEQUENCE [LARGE SCALE GENOMIC DNA]</scope>
</reference>
<feature type="transmembrane region" description="Helical" evidence="1">
    <location>
        <begin position="6"/>
        <end position="26"/>
    </location>
</feature>